<feature type="compositionally biased region" description="Pro residues" evidence="6">
    <location>
        <begin position="157"/>
        <end position="168"/>
    </location>
</feature>
<accession>A0A9P1CJI6</accession>
<evidence type="ECO:0000259" key="9">
    <source>
        <dbReference type="PROSITE" id="PS50994"/>
    </source>
</evidence>
<feature type="region of interest" description="Disordered" evidence="6">
    <location>
        <begin position="154"/>
        <end position="218"/>
    </location>
</feature>
<feature type="compositionally biased region" description="Basic and acidic residues" evidence="6">
    <location>
        <begin position="1"/>
        <end position="16"/>
    </location>
</feature>
<feature type="compositionally biased region" description="Polar residues" evidence="6">
    <location>
        <begin position="2180"/>
        <end position="2195"/>
    </location>
</feature>
<dbReference type="GO" id="GO:0015074">
    <property type="term" value="P:DNA integration"/>
    <property type="evidence" value="ECO:0007669"/>
    <property type="project" value="InterPro"/>
</dbReference>
<dbReference type="InterPro" id="IPR036855">
    <property type="entry name" value="Znf_CCCH_sf"/>
</dbReference>
<evidence type="ECO:0000313" key="10">
    <source>
        <dbReference type="EMBL" id="CAI3993452.1"/>
    </source>
</evidence>
<keyword evidence="3 4" id="KW-0862">Zinc</keyword>
<reference evidence="10" key="1">
    <citation type="submission" date="2022-10" db="EMBL/GenBank/DDBJ databases">
        <authorList>
            <person name="Chen Y."/>
            <person name="Dougan E. K."/>
            <person name="Chan C."/>
            <person name="Rhodes N."/>
            <person name="Thang M."/>
        </authorList>
    </citation>
    <scope>NUCLEOTIDE SEQUENCE</scope>
</reference>
<dbReference type="GO" id="GO:0008270">
    <property type="term" value="F:zinc ion binding"/>
    <property type="evidence" value="ECO:0007669"/>
    <property type="project" value="UniProtKB-KW"/>
</dbReference>
<protein>
    <submittedName>
        <fullName evidence="10">Uncharacterized protein</fullName>
    </submittedName>
</protein>
<evidence type="ECO:0000256" key="6">
    <source>
        <dbReference type="SAM" id="MobiDB-lite"/>
    </source>
</evidence>
<dbReference type="Gene3D" id="3.30.420.10">
    <property type="entry name" value="Ribonuclease H-like superfamily/Ribonuclease H"/>
    <property type="match status" value="1"/>
</dbReference>
<feature type="domain" description="C3H1-type" evidence="7">
    <location>
        <begin position="513"/>
        <end position="540"/>
    </location>
</feature>
<feature type="compositionally biased region" description="Basic and acidic residues" evidence="6">
    <location>
        <begin position="1734"/>
        <end position="1753"/>
    </location>
</feature>
<sequence length="2195" mass="237532">MMDRRRESSIRRREAEAGPVEETAEQQLERMQQEFQQEVVDRPASGGFAAAEFLSVGVGSAVEEERGGEPPRTVDTTADDLRGSGETVGVRRVTAPDSTAGSSGHGGEGSQNRVAGPPRSFAPAVLSTAAGVPPTDVSSQASYASAVSHGVASLGFTPPPPPGPPPASPARDGSCSFMVDGGSQPPPPPPPHYPPVPPMPGFDGSSKGSGFLGENPTENLRTCELPRLVSDSTPLQFGDWWNMIDSHMGDLSYSSNVWWSMVKGSVERCYKEWLTCEPVARLRLRPQLDPTAQHWPRTERRALAMLLQAIPETIRDDVVASRKLTVDQVLFKLLITFQPGGASEKTRLLQAITGGDCGNTVHAVVDWVRNWRRNVTRASELGLTLPDSLVLVGALQGATEWLSQRSPQLAYRLNLVRQQLSLDQQPTFGAVWTFVDHLQAEAEDLLNATGTVAMNPANSQQNSKGTTNKVGIKALQQGAHEGYGNPKGNNDGSTDRKGSVPKGVQAVNADSVKSTNPCKFWGTDGGCRRADKCKFVHTVLTSKENRCFGCSGTGHAKRDCPHMQPKESKKVAKSKVKGSPDKPSEAASVGGSETVEGSVKVGESSSSSAPADDQKKGSSTPPGDSTGGSQLDALLSEAALLMKSLRPSLKMVSLKKMEHGELATGLLDGGATNALRVGSPQELRNAIPVQVELAAGSIELYQDVQTGTLLSHQHVEPIVPVRGLISLGYRVKWDSQGCVILHPQRGRYEDRFGLPGLSAADQLKADRDAALVLKQQGLLWIAEEHRALDSPPVGYLMESPEDPKVVFGEEDAPSFWSWPEVISFAERFGLGTASGTQGADDKGQKGEGIPTEPPNSESPDGPPVDDWGEGLDETVFPLEPPGDMDADKPEKPESDPVIPKPPSGERPDLGVESDMSQLVDACSASLQVQQVTIIHPMESRHASQVVHGLNTVLTRFKYMGVHVVRVHSDRAKEFLSHTIQKWIAAQGIVQTMTSGDDPAANGRAESEVHQVKRRIRFLLSQSGEPLSHWPVAARYAAEQRMRVQLSKLGCNVLPMLPFFSQVAVKRKRWHQPGALAPPFVSARLLCASHLMSSGWVVRTDQGQVMHVREAVLPSPLGDEVALQLQEQPRGELVMSEEPHPAKPRMRVYGKQPPEGQVRFSVPRSLDAPKDGAASVLGPPLRGSALDAPLGGAASSSCALDAPAGAVGDLDGDSDGYSQSTLDDADVGALDPEEPSGGEPLGGSGPSISKMVEQSVVRRVKTGFLKDVLEENHQQVLSQMDELLNQVPMGEQEGETYGSSLANLQQERENLEHALTELEQLEKRNLVKLCSTQVTVSLPSNVHLGENGEVLQTVVVSLDEVKKDIKSWVPAMLSEYRSLTEETQAIEKVNVNQLDDSAVDPTERWRVRKALYGFQSSPARWAGHRDGTLKGFLQRLSQEWTTSKPEHVSEGEWTRFAGFELRWRGDSLRIAQPSYTKELLERYEVKHGRWAPMPKMEPPTENEDMDARTIKRAQGLTGELLWLVVRTRPDLAFAEKLNEPNPTWRIHHQRGSDLCADFLTKAVTPRPSWIWFWKVMSMEPAPTEVPTVATLSTKETKALRSLQIARAGALAAVFGELCGQQWPPQLSTLWHALLLVAIAFLTHFAAGGAAVGDFGEVVCTKPSECTESSVGAKPNSWTKAGVSRDVYSKVQALTCALTSTACASKQGPVQSQEPVCEQFGRWEEETKRATGQQENQKKNQNERQAKGLRAKERKSSPVGHNMVCVGGLPQECFGKGPEPTVFGEGMSFCQRGPTYCFGETTKGFGEGEESSGVGVGNESDRCHPVNHCPTGCPGASLLPMPCLKALRIPTFAPSGAADFTEMENFPAFQTAPSGSKDRWRRAEWGSKMLLVREHPTVRVNKFHPLHKTNPVDTTCLGDARCTIAFDVETGEKMVWKDDWKCRPERGTSRWMGFTIFVMNEDEAANPGYMATQLLTRESKPSFRLRMMEAAAAASSKVAASGSAAVEVEAMTGKALPLPLQDVGGGVRKAPPPPWIGAAVDVERGAAMSAMMPPPVPMVVNYGYLDMGRRDAGFPLQQPLQWDVMANVGRQQLVDGSSECYPDELRPPRDLCLLGAMPTSRPMMPSSQGMHGLDGSMGPPSVHSGTMVQGQIGSPAPSDGPVVVQRQPPAAIARGQAAMASTPKTFSPCTTEWPRQQ</sequence>
<evidence type="ECO:0000259" key="7">
    <source>
        <dbReference type="PROSITE" id="PS50103"/>
    </source>
</evidence>
<reference evidence="11 12" key="2">
    <citation type="submission" date="2024-05" db="EMBL/GenBank/DDBJ databases">
        <authorList>
            <person name="Chen Y."/>
            <person name="Shah S."/>
            <person name="Dougan E. K."/>
            <person name="Thang M."/>
            <person name="Chan C."/>
        </authorList>
    </citation>
    <scope>NUCLEOTIDE SEQUENCE [LARGE SCALE GENOMIC DNA]</scope>
</reference>
<feature type="region of interest" description="Disordered" evidence="6">
    <location>
        <begin position="1208"/>
        <end position="1247"/>
    </location>
</feature>
<proteinExistence type="predicted"/>
<evidence type="ECO:0000256" key="5">
    <source>
        <dbReference type="SAM" id="Coils"/>
    </source>
</evidence>
<dbReference type="OrthoDB" id="413749at2759"/>
<feature type="compositionally biased region" description="Low complexity" evidence="6">
    <location>
        <begin position="617"/>
        <end position="629"/>
    </location>
</feature>
<dbReference type="EMBL" id="CAMXCT020001835">
    <property type="protein sequence ID" value="CAL1146827.1"/>
    <property type="molecule type" value="Genomic_DNA"/>
</dbReference>
<feature type="region of interest" description="Disordered" evidence="6">
    <location>
        <begin position="1"/>
        <end position="43"/>
    </location>
</feature>
<evidence type="ECO:0000256" key="1">
    <source>
        <dbReference type="ARBA" id="ARBA00022723"/>
    </source>
</evidence>
<feature type="compositionally biased region" description="Basic and acidic residues" evidence="6">
    <location>
        <begin position="556"/>
        <end position="570"/>
    </location>
</feature>
<feature type="region of interest" description="Disordered" evidence="6">
    <location>
        <begin position="2176"/>
        <end position="2195"/>
    </location>
</feature>
<dbReference type="Gene3D" id="4.10.1000.10">
    <property type="entry name" value="Zinc finger, CCCH-type"/>
    <property type="match status" value="1"/>
</dbReference>
<keyword evidence="1 4" id="KW-0479">Metal-binding</keyword>
<feature type="compositionally biased region" description="Acidic residues" evidence="6">
    <location>
        <begin position="1222"/>
        <end position="1235"/>
    </location>
</feature>
<feature type="compositionally biased region" description="Basic and acidic residues" evidence="6">
    <location>
        <begin position="885"/>
        <end position="894"/>
    </location>
</feature>
<dbReference type="SUPFAM" id="SSF53098">
    <property type="entry name" value="Ribonuclease H-like"/>
    <property type="match status" value="1"/>
</dbReference>
<dbReference type="PROSITE" id="PS50103">
    <property type="entry name" value="ZF_C3H1"/>
    <property type="match status" value="1"/>
</dbReference>
<feature type="region of interest" description="Disordered" evidence="6">
    <location>
        <begin position="831"/>
        <end position="910"/>
    </location>
</feature>
<dbReference type="InterPro" id="IPR001878">
    <property type="entry name" value="Znf_CCHC"/>
</dbReference>
<evidence type="ECO:0000256" key="3">
    <source>
        <dbReference type="ARBA" id="ARBA00022833"/>
    </source>
</evidence>
<feature type="compositionally biased region" description="Pro residues" evidence="6">
    <location>
        <begin position="184"/>
        <end position="200"/>
    </location>
</feature>
<evidence type="ECO:0000313" key="12">
    <source>
        <dbReference type="Proteomes" id="UP001152797"/>
    </source>
</evidence>
<feature type="region of interest" description="Disordered" evidence="6">
    <location>
        <begin position="1723"/>
        <end position="1753"/>
    </location>
</feature>
<dbReference type="PROSITE" id="PS50158">
    <property type="entry name" value="ZF_CCHC"/>
    <property type="match status" value="1"/>
</dbReference>
<evidence type="ECO:0000256" key="2">
    <source>
        <dbReference type="ARBA" id="ARBA00022771"/>
    </source>
</evidence>
<keyword evidence="5" id="KW-0175">Coiled coil</keyword>
<comment type="caution">
    <text evidence="10">The sequence shown here is derived from an EMBL/GenBank/DDBJ whole genome shotgun (WGS) entry which is preliminary data.</text>
</comment>
<dbReference type="GO" id="GO:0003676">
    <property type="term" value="F:nucleic acid binding"/>
    <property type="evidence" value="ECO:0007669"/>
    <property type="project" value="InterPro"/>
</dbReference>
<dbReference type="PROSITE" id="PS50994">
    <property type="entry name" value="INTEGRASE"/>
    <property type="match status" value="1"/>
</dbReference>
<dbReference type="InterPro" id="IPR000571">
    <property type="entry name" value="Znf_CCCH"/>
</dbReference>
<organism evidence="10">
    <name type="scientific">Cladocopium goreaui</name>
    <dbReference type="NCBI Taxonomy" id="2562237"/>
    <lineage>
        <taxon>Eukaryota</taxon>
        <taxon>Sar</taxon>
        <taxon>Alveolata</taxon>
        <taxon>Dinophyceae</taxon>
        <taxon>Suessiales</taxon>
        <taxon>Symbiodiniaceae</taxon>
        <taxon>Cladocopium</taxon>
    </lineage>
</organism>
<evidence type="ECO:0000256" key="4">
    <source>
        <dbReference type="PROSITE-ProRule" id="PRU00723"/>
    </source>
</evidence>
<gene>
    <name evidence="10" type="ORF">C1SCF055_LOCUS20199</name>
</gene>
<dbReference type="InterPro" id="IPR001584">
    <property type="entry name" value="Integrase_cat-core"/>
</dbReference>
<feature type="region of interest" description="Disordered" evidence="6">
    <location>
        <begin position="60"/>
        <end position="138"/>
    </location>
</feature>
<dbReference type="Proteomes" id="UP001152797">
    <property type="component" value="Unassembled WGS sequence"/>
</dbReference>
<feature type="region of interest" description="Disordered" evidence="6">
    <location>
        <begin position="554"/>
        <end position="630"/>
    </location>
</feature>
<dbReference type="EMBL" id="CAMXCT010001835">
    <property type="protein sequence ID" value="CAI3993452.1"/>
    <property type="molecule type" value="Genomic_DNA"/>
</dbReference>
<evidence type="ECO:0000313" key="11">
    <source>
        <dbReference type="EMBL" id="CAL4780764.1"/>
    </source>
</evidence>
<dbReference type="InterPro" id="IPR012337">
    <property type="entry name" value="RNaseH-like_sf"/>
</dbReference>
<feature type="compositionally biased region" description="Low complexity" evidence="6">
    <location>
        <begin position="588"/>
        <end position="608"/>
    </location>
</feature>
<feature type="domain" description="CCHC-type" evidence="8">
    <location>
        <begin position="546"/>
        <end position="561"/>
    </location>
</feature>
<keyword evidence="2 4" id="KW-0863">Zinc-finger</keyword>
<feature type="domain" description="Integrase catalytic" evidence="9">
    <location>
        <begin position="885"/>
        <end position="1062"/>
    </location>
</feature>
<feature type="coiled-coil region" evidence="5">
    <location>
        <begin position="1265"/>
        <end position="1323"/>
    </location>
</feature>
<feature type="region of interest" description="Disordered" evidence="6">
    <location>
        <begin position="1129"/>
        <end position="1179"/>
    </location>
</feature>
<feature type="zinc finger region" description="C3H1-type" evidence="4">
    <location>
        <begin position="513"/>
        <end position="540"/>
    </location>
</feature>
<name>A0A9P1CJI6_9DINO</name>
<dbReference type="SUPFAM" id="SSF90229">
    <property type="entry name" value="CCCH zinc finger"/>
    <property type="match status" value="1"/>
</dbReference>
<keyword evidence="12" id="KW-1185">Reference proteome</keyword>
<feature type="region of interest" description="Disordered" evidence="6">
    <location>
        <begin position="479"/>
        <end position="501"/>
    </location>
</feature>
<dbReference type="InterPro" id="IPR036397">
    <property type="entry name" value="RNaseH_sf"/>
</dbReference>
<evidence type="ECO:0000259" key="8">
    <source>
        <dbReference type="PROSITE" id="PS50158"/>
    </source>
</evidence>
<dbReference type="EMBL" id="CAMXCT030001835">
    <property type="protein sequence ID" value="CAL4780764.1"/>
    <property type="molecule type" value="Genomic_DNA"/>
</dbReference>